<accession>A0A059ZVU6</accession>
<dbReference type="KEGG" id="acz:Acaty_c0145"/>
<dbReference type="Pfam" id="PF05954">
    <property type="entry name" value="Phage_GPD"/>
    <property type="match status" value="1"/>
</dbReference>
<dbReference type="eggNOG" id="COG3500">
    <property type="taxonomic scope" value="Bacteria"/>
</dbReference>
<organism evidence="1 2">
    <name type="scientific">Acidithiobacillus caldus (strain ATCC 51756 / DSM 8584 / KU)</name>
    <dbReference type="NCBI Taxonomy" id="637389"/>
    <lineage>
        <taxon>Bacteria</taxon>
        <taxon>Pseudomonadati</taxon>
        <taxon>Pseudomonadota</taxon>
        <taxon>Acidithiobacillia</taxon>
        <taxon>Acidithiobacillales</taxon>
        <taxon>Acidithiobacillaceae</taxon>
        <taxon>Acidithiobacillus</taxon>
    </lineage>
</organism>
<evidence type="ECO:0000313" key="2">
    <source>
        <dbReference type="Proteomes" id="UP000005522"/>
    </source>
</evidence>
<evidence type="ECO:0000313" key="1">
    <source>
        <dbReference type="EMBL" id="AIA54037.1"/>
    </source>
</evidence>
<name>A0A059ZVU6_ACICK</name>
<dbReference type="PROSITE" id="PS00092">
    <property type="entry name" value="N6_MTASE"/>
    <property type="match status" value="1"/>
</dbReference>
<dbReference type="GO" id="GO:0008168">
    <property type="term" value="F:methyltransferase activity"/>
    <property type="evidence" value="ECO:0007669"/>
    <property type="project" value="InterPro"/>
</dbReference>
<protein>
    <submittedName>
        <fullName evidence="1">Phage protein D</fullName>
    </submittedName>
</protein>
<dbReference type="EMBL" id="CP005986">
    <property type="protein sequence ID" value="AIA54037.1"/>
    <property type="molecule type" value="Genomic_DNA"/>
</dbReference>
<dbReference type="HOGENOM" id="CLU_037957_2_1_6"/>
<dbReference type="Proteomes" id="UP000005522">
    <property type="component" value="Chromosome"/>
</dbReference>
<dbReference type="GO" id="GO:0003676">
    <property type="term" value="F:nucleic acid binding"/>
    <property type="evidence" value="ECO:0007669"/>
    <property type="project" value="InterPro"/>
</dbReference>
<reference evidence="1 2" key="1">
    <citation type="journal article" date="2009" name="J. Bacteriol.">
        <title>Draft genome sequence of the extremely acidophilic bacterium Acidithiobacillus caldus ATCC 51756 reveals metabolic versatility in the genus Acidithiobacillus.</title>
        <authorList>
            <person name="Valdes J."/>
            <person name="Quatrini R."/>
            <person name="Hallberg K."/>
            <person name="Dopson M."/>
            <person name="Valenzuela P.D."/>
            <person name="Holmes D.S."/>
        </authorList>
    </citation>
    <scope>NUCLEOTIDE SEQUENCE [LARGE SCALE GENOMIC DNA]</scope>
    <source>
        <strain evidence="2">ATCC 51756 / DSM 8584 / KU</strain>
    </source>
</reference>
<dbReference type="GO" id="GO:0032259">
    <property type="term" value="P:methylation"/>
    <property type="evidence" value="ECO:0007669"/>
    <property type="project" value="InterPro"/>
</dbReference>
<dbReference type="SUPFAM" id="SSF69279">
    <property type="entry name" value="Phage tail proteins"/>
    <property type="match status" value="1"/>
</dbReference>
<dbReference type="RefSeq" id="WP_004869964.1">
    <property type="nucleotide sequence ID" value="NZ_CP005986.1"/>
</dbReference>
<dbReference type="AlphaFoldDB" id="A0A059ZVU6"/>
<gene>
    <name evidence="1" type="ORF">Acaty_c0145</name>
</gene>
<dbReference type="InterPro" id="IPR002052">
    <property type="entry name" value="DNA_methylase_N6_adenine_CS"/>
</dbReference>
<sequence>MQPRFRIIADRNDVTRAVADRLIELIITDEAGLASDVVRLTLDDRRRADGAIAQLPRIGTQLEVALSYAGGAWVPMGRYIIDEVEISAPPATLTVSGKAADMVGPFRSPKTRSWHDTTLARIVEAIAAEHGYTPKIDPELGAIAIPHVDQTEESDMALLTRLASKHDAVSKPVAGHLVLAKRGAAKSVTGQALPTITLRPDQISEWRYQYSARRIAGKGGPGLADNSDESHGGVKAYWWDYQKGERREVVVGNPPYEELRYVHATEAEARAAAATRKNRGERSRAELSFRMPGDPRLAAEARLSIALRPVIPTRWRITRVEHRLSAQGYSTSVECERDVTDPISITQSEVNDDTP</sequence>
<proteinExistence type="predicted"/>